<keyword evidence="2" id="KW-1185">Reference proteome</keyword>
<protein>
    <submittedName>
        <fullName evidence="1">17710_t:CDS:1</fullName>
    </submittedName>
</protein>
<dbReference type="Proteomes" id="UP000789920">
    <property type="component" value="Unassembled WGS sequence"/>
</dbReference>
<dbReference type="EMBL" id="CAJVQC010139731">
    <property type="protein sequence ID" value="CAG8843767.1"/>
    <property type="molecule type" value="Genomic_DNA"/>
</dbReference>
<gene>
    <name evidence="1" type="ORF">RPERSI_LOCUS32916</name>
</gene>
<name>A0ACA9SNZ0_9GLOM</name>
<organism evidence="1 2">
    <name type="scientific">Racocetra persica</name>
    <dbReference type="NCBI Taxonomy" id="160502"/>
    <lineage>
        <taxon>Eukaryota</taxon>
        <taxon>Fungi</taxon>
        <taxon>Fungi incertae sedis</taxon>
        <taxon>Mucoromycota</taxon>
        <taxon>Glomeromycotina</taxon>
        <taxon>Glomeromycetes</taxon>
        <taxon>Diversisporales</taxon>
        <taxon>Gigasporaceae</taxon>
        <taxon>Racocetra</taxon>
    </lineage>
</organism>
<reference evidence="1" key="1">
    <citation type="submission" date="2021-06" db="EMBL/GenBank/DDBJ databases">
        <authorList>
            <person name="Kallberg Y."/>
            <person name="Tangrot J."/>
            <person name="Rosling A."/>
        </authorList>
    </citation>
    <scope>NUCLEOTIDE SEQUENCE</scope>
    <source>
        <strain evidence="1">MA461A</strain>
    </source>
</reference>
<evidence type="ECO:0000313" key="2">
    <source>
        <dbReference type="Proteomes" id="UP000789920"/>
    </source>
</evidence>
<proteinExistence type="predicted"/>
<comment type="caution">
    <text evidence="1">The sequence shown here is derived from an EMBL/GenBank/DDBJ whole genome shotgun (WGS) entry which is preliminary data.</text>
</comment>
<evidence type="ECO:0000313" key="1">
    <source>
        <dbReference type="EMBL" id="CAG8843767.1"/>
    </source>
</evidence>
<feature type="non-terminal residue" evidence="1">
    <location>
        <position position="1"/>
    </location>
</feature>
<accession>A0ACA9SNZ0</accession>
<sequence>IPDNIIISKEIPIDTDKELGKISDDTNDDIKLSTCNTCTKRKHTYVDIETQTDTITYTETMVQTTNEYSIFDCVDIEAQTDNVETMVQMINQPLFFDLEKYHDMLKDIINKNIKSETGEFIQEYKNDLRKLDCAFFKLKPKHIFFSPFEKLK</sequence>